<dbReference type="InterPro" id="IPR036179">
    <property type="entry name" value="Ig-like_dom_sf"/>
</dbReference>
<evidence type="ECO:0000256" key="2">
    <source>
        <dbReference type="ARBA" id="ARBA00022692"/>
    </source>
</evidence>
<comment type="subcellular location">
    <subcellularLocation>
        <location evidence="1">Membrane</location>
    </subcellularLocation>
</comment>
<feature type="transmembrane region" description="Helical" evidence="5">
    <location>
        <begin position="192"/>
        <end position="212"/>
    </location>
</feature>
<dbReference type="RefSeq" id="XP_034060330.1">
    <property type="nucleotide sequence ID" value="XM_034204439.1"/>
</dbReference>
<organism evidence="7 8">
    <name type="scientific">Gymnodraco acuticeps</name>
    <name type="common">Antarctic dragonfish</name>
    <dbReference type="NCBI Taxonomy" id="8218"/>
    <lineage>
        <taxon>Eukaryota</taxon>
        <taxon>Metazoa</taxon>
        <taxon>Chordata</taxon>
        <taxon>Craniata</taxon>
        <taxon>Vertebrata</taxon>
        <taxon>Euteleostomi</taxon>
        <taxon>Actinopterygii</taxon>
        <taxon>Neopterygii</taxon>
        <taxon>Teleostei</taxon>
        <taxon>Neoteleostei</taxon>
        <taxon>Acanthomorphata</taxon>
        <taxon>Eupercaria</taxon>
        <taxon>Perciformes</taxon>
        <taxon>Notothenioidei</taxon>
        <taxon>Bathydraconidae</taxon>
        <taxon>Gymnodraco</taxon>
    </lineage>
</organism>
<keyword evidence="7" id="KW-1185">Reference proteome</keyword>
<gene>
    <name evidence="8 9" type="primary">LOC117538587</name>
</gene>
<keyword evidence="6" id="KW-0732">Signal</keyword>
<dbReference type="RefSeq" id="XP_034060329.1">
    <property type="nucleotide sequence ID" value="XM_034204438.1"/>
</dbReference>
<dbReference type="KEGG" id="gacu:117538587"/>
<reference evidence="8 9" key="1">
    <citation type="submission" date="2025-04" db="UniProtKB">
        <authorList>
            <consortium name="RefSeq"/>
        </authorList>
    </citation>
    <scope>IDENTIFICATION</scope>
</reference>
<dbReference type="Proteomes" id="UP000515161">
    <property type="component" value="Unplaced"/>
</dbReference>
<dbReference type="GO" id="GO:0005886">
    <property type="term" value="C:plasma membrane"/>
    <property type="evidence" value="ECO:0007669"/>
    <property type="project" value="TreeGrafter"/>
</dbReference>
<dbReference type="GeneID" id="117538587"/>
<keyword evidence="2 5" id="KW-0812">Transmembrane</keyword>
<evidence type="ECO:0000313" key="9">
    <source>
        <dbReference type="RefSeq" id="XP_034060330.1"/>
    </source>
</evidence>
<evidence type="ECO:0000256" key="5">
    <source>
        <dbReference type="SAM" id="Phobius"/>
    </source>
</evidence>
<proteinExistence type="predicted"/>
<dbReference type="AlphaFoldDB" id="A0A6P8T961"/>
<keyword evidence="5" id="KW-1133">Transmembrane helix</keyword>
<protein>
    <submittedName>
        <fullName evidence="8 9">CMRF35-like molecule 8 isoform X1</fullName>
    </submittedName>
</protein>
<accession>A0A6P8T961</accession>
<feature type="signal peptide" evidence="6">
    <location>
        <begin position="1"/>
        <end position="20"/>
    </location>
</feature>
<dbReference type="PANTHER" id="PTHR11860:SF87">
    <property type="entry name" value="CMRF35-LIKE MOLECULE 8"/>
    <property type="match status" value="1"/>
</dbReference>
<keyword evidence="3 5" id="KW-0472">Membrane</keyword>
<dbReference type="InterPro" id="IPR050671">
    <property type="entry name" value="CD300_family_receptors"/>
</dbReference>
<evidence type="ECO:0000256" key="6">
    <source>
        <dbReference type="SAM" id="SignalP"/>
    </source>
</evidence>
<name>A0A6P8T961_GYMAC</name>
<feature type="chain" id="PRO_5044654294" evidence="6">
    <location>
        <begin position="21"/>
        <end position="347"/>
    </location>
</feature>
<evidence type="ECO:0000256" key="1">
    <source>
        <dbReference type="ARBA" id="ARBA00004370"/>
    </source>
</evidence>
<evidence type="ECO:0000313" key="8">
    <source>
        <dbReference type="RefSeq" id="XP_034060329.1"/>
    </source>
</evidence>
<feature type="compositionally biased region" description="Low complexity" evidence="4">
    <location>
        <begin position="146"/>
        <end position="187"/>
    </location>
</feature>
<sequence>MDVCHSLIFVVLTLQGPNTGLVSAGGHPVFTGTEGGNISVHCSFVLPGTRKLLCKPDCKERILIETTGDRQTQGRYSIEYIKTIFLSYRVRVSITKLTKSDSGRYICGLDRDWFRNSHDLIEIIVEDAPTTSKPKWTLQPFSTEVQSASTPPTPQRQSSSSKSFTSSSSSPETPTHQQQTQGTAAPTSGGPLYVGLIVLAKIMLSLAGLFFCRRRARKHKELPVEAEYASVSKTNKPTQRSPAVEIPSVYAYAKYTKPKDDKSSDDYSLVGPVGTTAVRSQHKAADDFSELVYSELRFPVVTASSLNASSRANDVIYSIIQVEASSEAKPKEDASPPPDSTNTFPRH</sequence>
<dbReference type="PANTHER" id="PTHR11860">
    <property type="entry name" value="POLYMERIC-IMMUNOGLOBULIN RECEPTOR"/>
    <property type="match status" value="1"/>
</dbReference>
<dbReference type="GO" id="GO:0004888">
    <property type="term" value="F:transmembrane signaling receptor activity"/>
    <property type="evidence" value="ECO:0007669"/>
    <property type="project" value="TreeGrafter"/>
</dbReference>
<feature type="region of interest" description="Disordered" evidence="4">
    <location>
        <begin position="325"/>
        <end position="347"/>
    </location>
</feature>
<feature type="region of interest" description="Disordered" evidence="4">
    <location>
        <begin position="142"/>
        <end position="187"/>
    </location>
</feature>
<dbReference type="SUPFAM" id="SSF48726">
    <property type="entry name" value="Immunoglobulin"/>
    <property type="match status" value="1"/>
</dbReference>
<evidence type="ECO:0000313" key="7">
    <source>
        <dbReference type="Proteomes" id="UP000515161"/>
    </source>
</evidence>
<evidence type="ECO:0000256" key="3">
    <source>
        <dbReference type="ARBA" id="ARBA00023136"/>
    </source>
</evidence>
<dbReference type="Gene3D" id="2.60.40.10">
    <property type="entry name" value="Immunoglobulins"/>
    <property type="match status" value="1"/>
</dbReference>
<dbReference type="InterPro" id="IPR013783">
    <property type="entry name" value="Ig-like_fold"/>
</dbReference>
<evidence type="ECO:0000256" key="4">
    <source>
        <dbReference type="SAM" id="MobiDB-lite"/>
    </source>
</evidence>